<dbReference type="GO" id="GO:0005576">
    <property type="term" value="C:extracellular region"/>
    <property type="evidence" value="ECO:0007669"/>
    <property type="project" value="UniProtKB-SubCell"/>
</dbReference>
<evidence type="ECO:0000256" key="2">
    <source>
        <dbReference type="ARBA" id="ARBA00022525"/>
    </source>
</evidence>
<dbReference type="InterPro" id="IPR001254">
    <property type="entry name" value="Trypsin_dom"/>
</dbReference>
<dbReference type="PANTHER" id="PTHR24258">
    <property type="entry name" value="SERINE PROTEASE-RELATED"/>
    <property type="match status" value="1"/>
</dbReference>
<evidence type="ECO:0000313" key="9">
    <source>
        <dbReference type="EMBL" id="KAL1388292.1"/>
    </source>
</evidence>
<feature type="region of interest" description="Disordered" evidence="7">
    <location>
        <begin position="60"/>
        <end position="81"/>
    </location>
</feature>
<evidence type="ECO:0000256" key="1">
    <source>
        <dbReference type="ARBA" id="ARBA00004613"/>
    </source>
</evidence>
<dbReference type="FunFam" id="2.40.10.10:FF:000054">
    <property type="entry name" value="Complement C1r subcomponent"/>
    <property type="match status" value="1"/>
</dbReference>
<evidence type="ECO:0000256" key="5">
    <source>
        <dbReference type="ARBA" id="ARBA00023180"/>
    </source>
</evidence>
<dbReference type="Pfam" id="PF00089">
    <property type="entry name" value="Trypsin"/>
    <property type="match status" value="1"/>
</dbReference>
<comment type="subcellular location">
    <subcellularLocation>
        <location evidence="1">Secreted</location>
    </subcellularLocation>
</comment>
<accession>A0ABD1D1Y1</accession>
<dbReference type="Gene3D" id="2.40.10.10">
    <property type="entry name" value="Trypsin-like serine proteases"/>
    <property type="match status" value="1"/>
</dbReference>
<dbReference type="Proteomes" id="UP001562425">
    <property type="component" value="Unassembled WGS sequence"/>
</dbReference>
<protein>
    <recommendedName>
        <fullName evidence="8">Peptidase S1 domain-containing protein</fullName>
    </recommendedName>
</protein>
<evidence type="ECO:0000256" key="7">
    <source>
        <dbReference type="SAM" id="MobiDB-lite"/>
    </source>
</evidence>
<evidence type="ECO:0000256" key="6">
    <source>
        <dbReference type="ARBA" id="ARBA00024195"/>
    </source>
</evidence>
<dbReference type="PROSITE" id="PS50240">
    <property type="entry name" value="TRYPSIN_DOM"/>
    <property type="match status" value="1"/>
</dbReference>
<keyword evidence="5" id="KW-0325">Glycoprotein</keyword>
<dbReference type="SUPFAM" id="SSF50494">
    <property type="entry name" value="Trypsin-like serine proteases"/>
    <property type="match status" value="1"/>
</dbReference>
<keyword evidence="3" id="KW-0732">Signal</keyword>
<comment type="similarity">
    <text evidence="6">Belongs to the peptidase S1 family. CLIP subfamily.</text>
</comment>
<evidence type="ECO:0000259" key="8">
    <source>
        <dbReference type="PROSITE" id="PS50240"/>
    </source>
</evidence>
<dbReference type="InterPro" id="IPR043504">
    <property type="entry name" value="Peptidase_S1_PA_chymotrypsin"/>
</dbReference>
<keyword evidence="2" id="KW-0964">Secreted</keyword>
<evidence type="ECO:0000256" key="3">
    <source>
        <dbReference type="ARBA" id="ARBA00022729"/>
    </source>
</evidence>
<dbReference type="AlphaFoldDB" id="A0ABD1D1Y1"/>
<dbReference type="SMART" id="SM00020">
    <property type="entry name" value="Tryp_SPc"/>
    <property type="match status" value="1"/>
</dbReference>
<dbReference type="EMBL" id="JBEHCU010008096">
    <property type="protein sequence ID" value="KAL1388292.1"/>
    <property type="molecule type" value="Genomic_DNA"/>
</dbReference>
<name>A0ABD1D1Y1_CULPP</name>
<gene>
    <name evidence="9" type="ORF">pipiens_012647</name>
</gene>
<dbReference type="CDD" id="cd00190">
    <property type="entry name" value="Tryp_SPc"/>
    <property type="match status" value="1"/>
</dbReference>
<evidence type="ECO:0000256" key="4">
    <source>
        <dbReference type="ARBA" id="ARBA00023157"/>
    </source>
</evidence>
<organism evidence="9 10">
    <name type="scientific">Culex pipiens pipiens</name>
    <name type="common">Northern house mosquito</name>
    <dbReference type="NCBI Taxonomy" id="38569"/>
    <lineage>
        <taxon>Eukaryota</taxon>
        <taxon>Metazoa</taxon>
        <taxon>Ecdysozoa</taxon>
        <taxon>Arthropoda</taxon>
        <taxon>Hexapoda</taxon>
        <taxon>Insecta</taxon>
        <taxon>Pterygota</taxon>
        <taxon>Neoptera</taxon>
        <taxon>Endopterygota</taxon>
        <taxon>Diptera</taxon>
        <taxon>Nematocera</taxon>
        <taxon>Culicoidea</taxon>
        <taxon>Culicidae</taxon>
        <taxon>Culicinae</taxon>
        <taxon>Culicini</taxon>
        <taxon>Culex</taxon>
        <taxon>Culex</taxon>
    </lineage>
</organism>
<reference evidence="9 10" key="1">
    <citation type="submission" date="2024-05" db="EMBL/GenBank/DDBJ databases">
        <title>Culex pipiens pipiens assembly and annotation.</title>
        <authorList>
            <person name="Alout H."/>
            <person name="Durand T."/>
        </authorList>
    </citation>
    <scope>NUCLEOTIDE SEQUENCE [LARGE SCALE GENOMIC DNA]</scope>
    <source>
        <strain evidence="9">HA-2024</strain>
        <tissue evidence="9">Whole body</tissue>
    </source>
</reference>
<keyword evidence="4" id="KW-1015">Disulfide bond</keyword>
<sequence length="326" mass="36147">MLPPSNPHHANHLAYRLQAHFHPPEPPQTTPIRAVPRSLIWPCSQKYLPCYKNSTPTICNSSRMRNSSSTPRPVAPKQKTCGQRRAAIASRVHFIDEDEGIEQRLDGMANFGEFPWTVARSNPASFQIVAGDWDRRHTRERLPSQIRQIDRIVLHPNYYSGSLYNDVAILIFNHPLNESTPNVANICLPAIGERYHGSNCLLSGWGATPRTPAQEEPIQRFVTMPLVDPRSCEVQLQQTNSLRGKRFRMHDSFECAGGVKGRDSCKGSGGSPLVCEKGGAYVLAGIMSWGVSCGEGVPAVFANAVYQAGWIRGVIDGLEDNVVYFV</sequence>
<dbReference type="InterPro" id="IPR009003">
    <property type="entry name" value="Peptidase_S1_PA"/>
</dbReference>
<evidence type="ECO:0000313" key="10">
    <source>
        <dbReference type="Proteomes" id="UP001562425"/>
    </source>
</evidence>
<feature type="compositionally biased region" description="Polar residues" evidence="7">
    <location>
        <begin position="60"/>
        <end position="71"/>
    </location>
</feature>
<proteinExistence type="inferred from homology"/>
<feature type="domain" description="Peptidase S1" evidence="8">
    <location>
        <begin position="58"/>
        <end position="316"/>
    </location>
</feature>
<dbReference type="PANTHER" id="PTHR24258:SF129">
    <property type="entry name" value="LP15124P-RELATED"/>
    <property type="match status" value="1"/>
</dbReference>
<keyword evidence="10" id="KW-1185">Reference proteome</keyword>
<comment type="caution">
    <text evidence="9">The sequence shown here is derived from an EMBL/GenBank/DDBJ whole genome shotgun (WGS) entry which is preliminary data.</text>
</comment>